<proteinExistence type="predicted"/>
<gene>
    <name evidence="2" type="ORF">AVEN_146445_1</name>
</gene>
<dbReference type="AlphaFoldDB" id="A0A4Y2V214"/>
<feature type="region of interest" description="Disordered" evidence="1">
    <location>
        <begin position="123"/>
        <end position="148"/>
    </location>
</feature>
<feature type="compositionally biased region" description="Basic and acidic residues" evidence="1">
    <location>
        <begin position="132"/>
        <end position="148"/>
    </location>
</feature>
<accession>A0A4Y2V214</accession>
<evidence type="ECO:0000313" key="2">
    <source>
        <dbReference type="EMBL" id="GBO18424.1"/>
    </source>
</evidence>
<name>A0A4Y2V214_ARAVE</name>
<evidence type="ECO:0000256" key="1">
    <source>
        <dbReference type="SAM" id="MobiDB-lite"/>
    </source>
</evidence>
<dbReference type="Proteomes" id="UP000499080">
    <property type="component" value="Unassembled WGS sequence"/>
</dbReference>
<comment type="caution">
    <text evidence="2">The sequence shown here is derived from an EMBL/GenBank/DDBJ whole genome shotgun (WGS) entry which is preliminary data.</text>
</comment>
<dbReference type="EMBL" id="BGPR01042038">
    <property type="protein sequence ID" value="GBO18424.1"/>
    <property type="molecule type" value="Genomic_DNA"/>
</dbReference>
<organism evidence="2 3">
    <name type="scientific">Araneus ventricosus</name>
    <name type="common">Orbweaver spider</name>
    <name type="synonym">Epeira ventricosa</name>
    <dbReference type="NCBI Taxonomy" id="182803"/>
    <lineage>
        <taxon>Eukaryota</taxon>
        <taxon>Metazoa</taxon>
        <taxon>Ecdysozoa</taxon>
        <taxon>Arthropoda</taxon>
        <taxon>Chelicerata</taxon>
        <taxon>Arachnida</taxon>
        <taxon>Araneae</taxon>
        <taxon>Araneomorphae</taxon>
        <taxon>Entelegynae</taxon>
        <taxon>Araneoidea</taxon>
        <taxon>Araneidae</taxon>
        <taxon>Araneus</taxon>
    </lineage>
</organism>
<evidence type="ECO:0000313" key="3">
    <source>
        <dbReference type="Proteomes" id="UP000499080"/>
    </source>
</evidence>
<reference evidence="2 3" key="1">
    <citation type="journal article" date="2019" name="Sci. Rep.">
        <title>Orb-weaving spider Araneus ventricosus genome elucidates the spidroin gene catalogue.</title>
        <authorList>
            <person name="Kono N."/>
            <person name="Nakamura H."/>
            <person name="Ohtoshi R."/>
            <person name="Moran D.A.P."/>
            <person name="Shinohara A."/>
            <person name="Yoshida Y."/>
            <person name="Fujiwara M."/>
            <person name="Mori M."/>
            <person name="Tomita M."/>
            <person name="Arakawa K."/>
        </authorList>
    </citation>
    <scope>NUCLEOTIDE SEQUENCE [LARGE SCALE GENOMIC DNA]</scope>
</reference>
<sequence length="148" mass="17083">MALTSCSPIKKRKPSTFLRLTFFQRLTYFQKRAVDKLRLGTPLGDRTGWPCQTRASKCYSQPVVGRWSEHFAPDRLPQQALGDLGIRLHLPRCADVRILEVLTRIAQMVGVVREVRRSCRFSDEDREDEREEGGSARHFDENKSTFLS</sequence>
<protein>
    <submittedName>
        <fullName evidence="2">Uncharacterized protein</fullName>
    </submittedName>
</protein>
<keyword evidence="3" id="KW-1185">Reference proteome</keyword>